<dbReference type="NCBIfam" id="TIGR02595">
    <property type="entry name" value="PEP_CTERM"/>
    <property type="match status" value="1"/>
</dbReference>
<keyword evidence="2" id="KW-1185">Reference proteome</keyword>
<gene>
    <name evidence="1" type="ORF">NG895_21790</name>
</gene>
<organism evidence="1 2">
    <name type="scientific">Aeoliella straminimaris</name>
    <dbReference type="NCBI Taxonomy" id="2954799"/>
    <lineage>
        <taxon>Bacteria</taxon>
        <taxon>Pseudomonadati</taxon>
        <taxon>Planctomycetota</taxon>
        <taxon>Planctomycetia</taxon>
        <taxon>Pirellulales</taxon>
        <taxon>Lacipirellulaceae</taxon>
        <taxon>Aeoliella</taxon>
    </lineage>
</organism>
<comment type="caution">
    <text evidence="1">The sequence shown here is derived from an EMBL/GenBank/DDBJ whole genome shotgun (WGS) entry which is preliminary data.</text>
</comment>
<dbReference type="AlphaFoldDB" id="A0A9X2FDE2"/>
<reference evidence="1" key="1">
    <citation type="submission" date="2022-06" db="EMBL/GenBank/DDBJ databases">
        <title>Aeoliella straminimaris, a novel planctomycete from sediments.</title>
        <authorList>
            <person name="Vitorino I.R."/>
            <person name="Lage O.M."/>
        </authorList>
    </citation>
    <scope>NUCLEOTIDE SEQUENCE</scope>
    <source>
        <strain evidence="1">ICT_H6.2</strain>
    </source>
</reference>
<dbReference type="EMBL" id="JAMXLR010000076">
    <property type="protein sequence ID" value="MCO6046539.1"/>
    <property type="molecule type" value="Genomic_DNA"/>
</dbReference>
<dbReference type="RefSeq" id="WP_252854654.1">
    <property type="nucleotide sequence ID" value="NZ_JAMXLR010000076.1"/>
</dbReference>
<evidence type="ECO:0000313" key="2">
    <source>
        <dbReference type="Proteomes" id="UP001155241"/>
    </source>
</evidence>
<sequence length="296" mass="29667">MVKSEAATVTTTGRDGFGASSFNSAGIWSDASAPSAGNDYIVDDEDRVRTPADGSSYTFAGDSLEITAVGSGGDLNIAGLSYKGTGNTGTITVDNLILNGGSINHISGVEDIFNLGGTIDVVSDSIIYAKQGPINILSPISGSATITNPGSDGDGRTVTLASSGNTFTGSIVNEGRFALADDAVMNFVVGASGVNNSISGGGPQTALDGDFVIDLSGASTNLGDNWGLVTASSAAYGSTFSIAGFTEAGPGIWTSSANGATYAFETATGSLSVVPEPSSIMMLCGALTMLGYRKLR</sequence>
<dbReference type="Proteomes" id="UP001155241">
    <property type="component" value="Unassembled WGS sequence"/>
</dbReference>
<proteinExistence type="predicted"/>
<dbReference type="InterPro" id="IPR013424">
    <property type="entry name" value="Ice-binding_C"/>
</dbReference>
<protein>
    <submittedName>
        <fullName evidence="1">PEP-CTERM sorting domain-containing protein</fullName>
    </submittedName>
</protein>
<accession>A0A9X2FDE2</accession>
<name>A0A9X2FDE2_9BACT</name>
<evidence type="ECO:0000313" key="1">
    <source>
        <dbReference type="EMBL" id="MCO6046539.1"/>
    </source>
</evidence>